<feature type="binding site" description="axial binding residue" evidence="6">
    <location>
        <position position="133"/>
    </location>
    <ligand>
        <name>heme c</name>
        <dbReference type="ChEBI" id="CHEBI:61717"/>
    </ligand>
    <ligandPart>
        <name>Fe</name>
        <dbReference type="ChEBI" id="CHEBI:18248"/>
    </ligandPart>
</feature>
<dbReference type="AlphaFoldDB" id="A0A178K2V3"/>
<dbReference type="Pfam" id="PF01322">
    <property type="entry name" value="Cytochrom_C_2"/>
    <property type="match status" value="1"/>
</dbReference>
<keyword evidence="2 7" id="KW-0349">Heme</keyword>
<dbReference type="Proteomes" id="UP000078503">
    <property type="component" value="Unassembled WGS sequence"/>
</dbReference>
<feature type="chain" id="PRO_5008089987" description="Cytochrome C" evidence="8">
    <location>
        <begin position="20"/>
        <end position="140"/>
    </location>
</feature>
<keyword evidence="10" id="KW-1185">Reference proteome</keyword>
<evidence type="ECO:0000256" key="7">
    <source>
        <dbReference type="PIRSR" id="PIRSR000027-2"/>
    </source>
</evidence>
<evidence type="ECO:0000256" key="1">
    <source>
        <dbReference type="ARBA" id="ARBA00022448"/>
    </source>
</evidence>
<keyword evidence="3 6" id="KW-0479">Metal-binding</keyword>
<evidence type="ECO:0000256" key="5">
    <source>
        <dbReference type="ARBA" id="ARBA00023004"/>
    </source>
</evidence>
<keyword evidence="1" id="KW-0813">Transport</keyword>
<keyword evidence="5 6" id="KW-0408">Iron</keyword>
<keyword evidence="4" id="KW-0249">Electron transport</keyword>
<dbReference type="InterPro" id="IPR010980">
    <property type="entry name" value="Cyt_c/b562"/>
</dbReference>
<organism evidence="9 10">
    <name type="scientific">Photobacterium jeanii</name>
    <dbReference type="NCBI Taxonomy" id="858640"/>
    <lineage>
        <taxon>Bacteria</taxon>
        <taxon>Pseudomonadati</taxon>
        <taxon>Pseudomonadota</taxon>
        <taxon>Gammaproteobacteria</taxon>
        <taxon>Vibrionales</taxon>
        <taxon>Vibrionaceae</taxon>
        <taxon>Photobacterium</taxon>
    </lineage>
</organism>
<dbReference type="PROSITE" id="PS51009">
    <property type="entry name" value="CYTCII"/>
    <property type="match status" value="1"/>
</dbReference>
<sequence>MKNLAVVLLPAILAFPAQANEVQQRQDAFSAIEKTVKQVTNALEQSEPDWKTVLASSQQLKSHSQSLMTLFPDGSEEGSKAKSSVWSKPEKFNALMAKMDQGFEQALVESQSQQLAGVKAGLKQAESTCKACHRSYRSRW</sequence>
<accession>A0A178K2V3</accession>
<dbReference type="PIRSF" id="PIRSF000027">
    <property type="entry name" value="Cytc_c_prime"/>
    <property type="match status" value="1"/>
</dbReference>
<evidence type="ECO:0000256" key="4">
    <source>
        <dbReference type="ARBA" id="ARBA00022982"/>
    </source>
</evidence>
<feature type="binding site" description="covalent" evidence="7">
    <location>
        <position position="129"/>
    </location>
    <ligand>
        <name>heme c</name>
        <dbReference type="ChEBI" id="CHEBI:61717"/>
    </ligand>
</feature>
<comment type="caution">
    <text evidence="9">The sequence shown here is derived from an EMBL/GenBank/DDBJ whole genome shotgun (WGS) entry which is preliminary data.</text>
</comment>
<feature type="binding site" description="covalent" evidence="7">
    <location>
        <position position="132"/>
    </location>
    <ligand>
        <name>heme c</name>
        <dbReference type="ChEBI" id="CHEBI:61717"/>
    </ligand>
</feature>
<dbReference type="InterPro" id="IPR012127">
    <property type="entry name" value="Cyt_c_prime"/>
</dbReference>
<evidence type="ECO:0000256" key="2">
    <source>
        <dbReference type="ARBA" id="ARBA00022617"/>
    </source>
</evidence>
<dbReference type="GO" id="GO:0022900">
    <property type="term" value="P:electron transport chain"/>
    <property type="evidence" value="ECO:0007669"/>
    <property type="project" value="InterPro"/>
</dbReference>
<dbReference type="GO" id="GO:0009055">
    <property type="term" value="F:electron transfer activity"/>
    <property type="evidence" value="ECO:0007669"/>
    <property type="project" value="InterPro"/>
</dbReference>
<dbReference type="SUPFAM" id="SSF47175">
    <property type="entry name" value="Cytochromes"/>
    <property type="match status" value="1"/>
</dbReference>
<dbReference type="GO" id="GO:0042597">
    <property type="term" value="C:periplasmic space"/>
    <property type="evidence" value="ECO:0007669"/>
    <property type="project" value="InterPro"/>
</dbReference>
<evidence type="ECO:0000313" key="10">
    <source>
        <dbReference type="Proteomes" id="UP000078503"/>
    </source>
</evidence>
<evidence type="ECO:0000256" key="6">
    <source>
        <dbReference type="PIRSR" id="PIRSR000027-1"/>
    </source>
</evidence>
<protein>
    <recommendedName>
        <fullName evidence="11">Cytochrome C</fullName>
    </recommendedName>
</protein>
<evidence type="ECO:0000256" key="3">
    <source>
        <dbReference type="ARBA" id="ARBA00022723"/>
    </source>
</evidence>
<dbReference type="InterPro" id="IPR002321">
    <property type="entry name" value="Cyt_c_II"/>
</dbReference>
<proteinExistence type="predicted"/>
<dbReference type="EMBL" id="LVHF01000033">
    <property type="protein sequence ID" value="OAN11436.1"/>
    <property type="molecule type" value="Genomic_DNA"/>
</dbReference>
<dbReference type="Gene3D" id="1.20.120.10">
    <property type="entry name" value="Cytochrome c/b562"/>
    <property type="match status" value="1"/>
</dbReference>
<dbReference type="OrthoDB" id="5815156at2"/>
<feature type="signal peptide" evidence="8">
    <location>
        <begin position="1"/>
        <end position="19"/>
    </location>
</feature>
<comment type="PTM">
    <text evidence="7">Binds 1 heme group per subunit.</text>
</comment>
<reference evidence="9 10" key="1">
    <citation type="submission" date="2016-03" db="EMBL/GenBank/DDBJ databases">
        <title>Photobacterium proteolyticum sp. nov. a protease producing bacterium isolated from ocean sediments of Laizhou Bay.</title>
        <authorList>
            <person name="Li Y."/>
        </authorList>
    </citation>
    <scope>NUCLEOTIDE SEQUENCE [LARGE SCALE GENOMIC DNA]</scope>
    <source>
        <strain evidence="9 10">R-40508</strain>
    </source>
</reference>
<evidence type="ECO:0000313" key="9">
    <source>
        <dbReference type="EMBL" id="OAN11436.1"/>
    </source>
</evidence>
<dbReference type="STRING" id="858640.A3K86_21070"/>
<evidence type="ECO:0008006" key="11">
    <source>
        <dbReference type="Google" id="ProtNLM"/>
    </source>
</evidence>
<evidence type="ECO:0000256" key="8">
    <source>
        <dbReference type="SAM" id="SignalP"/>
    </source>
</evidence>
<dbReference type="RefSeq" id="WP_068336233.1">
    <property type="nucleotide sequence ID" value="NZ_LVHF01000033.1"/>
</dbReference>
<gene>
    <name evidence="9" type="ORF">A3K86_21070</name>
</gene>
<dbReference type="GO" id="GO:0020037">
    <property type="term" value="F:heme binding"/>
    <property type="evidence" value="ECO:0007669"/>
    <property type="project" value="InterPro"/>
</dbReference>
<name>A0A178K2V3_9GAMM</name>
<dbReference type="GO" id="GO:0005506">
    <property type="term" value="F:iron ion binding"/>
    <property type="evidence" value="ECO:0007669"/>
    <property type="project" value="InterPro"/>
</dbReference>
<keyword evidence="8" id="KW-0732">Signal</keyword>